<evidence type="ECO:0000256" key="2">
    <source>
        <dbReference type="ARBA" id="ARBA00005479"/>
    </source>
</evidence>
<accession>A0AAV2AQR0</accession>
<reference evidence="11 12" key="1">
    <citation type="submission" date="2024-04" db="EMBL/GenBank/DDBJ databases">
        <authorList>
            <person name="Rising A."/>
            <person name="Reimegard J."/>
            <person name="Sonavane S."/>
            <person name="Akerstrom W."/>
            <person name="Nylinder S."/>
            <person name="Hedman E."/>
            <person name="Kallberg Y."/>
        </authorList>
    </citation>
    <scope>NUCLEOTIDE SEQUENCE [LARGE SCALE GENOMIC DNA]</scope>
</reference>
<dbReference type="GO" id="GO:0005819">
    <property type="term" value="C:spindle"/>
    <property type="evidence" value="ECO:0007669"/>
    <property type="project" value="UniProtKB-SubCell"/>
</dbReference>
<organism evidence="11 12">
    <name type="scientific">Larinioides sclopetarius</name>
    <dbReference type="NCBI Taxonomy" id="280406"/>
    <lineage>
        <taxon>Eukaryota</taxon>
        <taxon>Metazoa</taxon>
        <taxon>Ecdysozoa</taxon>
        <taxon>Arthropoda</taxon>
        <taxon>Chelicerata</taxon>
        <taxon>Arachnida</taxon>
        <taxon>Araneae</taxon>
        <taxon>Araneomorphae</taxon>
        <taxon>Entelegynae</taxon>
        <taxon>Araneoidea</taxon>
        <taxon>Araneidae</taxon>
        <taxon>Larinioides</taxon>
    </lineage>
</organism>
<dbReference type="PANTHER" id="PTHR31570:SF1">
    <property type="entry name" value="HAUS AUGMIN-LIKE COMPLEX SUBUNIT 1"/>
    <property type="match status" value="1"/>
</dbReference>
<dbReference type="GO" id="GO:0070652">
    <property type="term" value="C:HAUS complex"/>
    <property type="evidence" value="ECO:0007669"/>
    <property type="project" value="InterPro"/>
</dbReference>
<keyword evidence="12" id="KW-1185">Reference proteome</keyword>
<comment type="subcellular location">
    <subcellularLocation>
        <location evidence="1">Cytoplasm</location>
        <location evidence="1">Cytoskeleton</location>
        <location evidence="1">Spindle</location>
    </subcellularLocation>
</comment>
<evidence type="ECO:0000313" key="12">
    <source>
        <dbReference type="Proteomes" id="UP001497382"/>
    </source>
</evidence>
<keyword evidence="3" id="KW-0963">Cytoplasm</keyword>
<dbReference type="GO" id="GO:0005829">
    <property type="term" value="C:cytosol"/>
    <property type="evidence" value="ECO:0007669"/>
    <property type="project" value="TreeGrafter"/>
</dbReference>
<proteinExistence type="inferred from homology"/>
<dbReference type="EMBL" id="CAXIEN010000196">
    <property type="protein sequence ID" value="CAL1285906.1"/>
    <property type="molecule type" value="Genomic_DNA"/>
</dbReference>
<keyword evidence="5" id="KW-0493">Microtubule</keyword>
<dbReference type="AlphaFoldDB" id="A0AAV2AQR0"/>
<keyword evidence="7 10" id="KW-0175">Coiled coil</keyword>
<comment type="similarity">
    <text evidence="2">Belongs to the HAUS1 family.</text>
</comment>
<comment type="caution">
    <text evidence="11">The sequence shown here is derived from an EMBL/GenBank/DDBJ whole genome shotgun (WGS) entry which is preliminary data.</text>
</comment>
<evidence type="ECO:0000256" key="9">
    <source>
        <dbReference type="ARBA" id="ARBA00023306"/>
    </source>
</evidence>
<dbReference type="GO" id="GO:0051301">
    <property type="term" value="P:cell division"/>
    <property type="evidence" value="ECO:0007669"/>
    <property type="project" value="UniProtKB-KW"/>
</dbReference>
<protein>
    <recommendedName>
        <fullName evidence="13">HAUS augmin-like complex subunit 1</fullName>
    </recommendedName>
</protein>
<dbReference type="PANTHER" id="PTHR31570">
    <property type="entry name" value="HAUS AUGMIN-LIKE COMPLEX SUBUNIT 1"/>
    <property type="match status" value="1"/>
</dbReference>
<gene>
    <name evidence="11" type="ORF">LARSCL_LOCUS13976</name>
</gene>
<evidence type="ECO:0000256" key="4">
    <source>
        <dbReference type="ARBA" id="ARBA00022618"/>
    </source>
</evidence>
<feature type="coiled-coil region" evidence="10">
    <location>
        <begin position="218"/>
        <end position="276"/>
    </location>
</feature>
<dbReference type="Pfam" id="PF25762">
    <property type="entry name" value="HAUS1"/>
    <property type="match status" value="1"/>
</dbReference>
<evidence type="ECO:0000256" key="8">
    <source>
        <dbReference type="ARBA" id="ARBA00023212"/>
    </source>
</evidence>
<evidence type="ECO:0008006" key="13">
    <source>
        <dbReference type="Google" id="ProtNLM"/>
    </source>
</evidence>
<evidence type="ECO:0000256" key="10">
    <source>
        <dbReference type="SAM" id="Coils"/>
    </source>
</evidence>
<evidence type="ECO:0000256" key="7">
    <source>
        <dbReference type="ARBA" id="ARBA00023054"/>
    </source>
</evidence>
<evidence type="ECO:0000256" key="5">
    <source>
        <dbReference type="ARBA" id="ARBA00022701"/>
    </source>
</evidence>
<dbReference type="GO" id="GO:0005874">
    <property type="term" value="C:microtubule"/>
    <property type="evidence" value="ECO:0007669"/>
    <property type="project" value="UniProtKB-KW"/>
</dbReference>
<evidence type="ECO:0000256" key="3">
    <source>
        <dbReference type="ARBA" id="ARBA00022490"/>
    </source>
</evidence>
<keyword evidence="6" id="KW-0498">Mitosis</keyword>
<keyword evidence="9" id="KW-0131">Cell cycle</keyword>
<dbReference type="InterPro" id="IPR026243">
    <property type="entry name" value="HAUS1"/>
</dbReference>
<keyword evidence="4" id="KW-0132">Cell division</keyword>
<evidence type="ECO:0000256" key="6">
    <source>
        <dbReference type="ARBA" id="ARBA00022776"/>
    </source>
</evidence>
<keyword evidence="8" id="KW-0206">Cytoskeleton</keyword>
<evidence type="ECO:0000313" key="11">
    <source>
        <dbReference type="EMBL" id="CAL1285906.1"/>
    </source>
</evidence>
<evidence type="ECO:0000256" key="1">
    <source>
        <dbReference type="ARBA" id="ARBA00004186"/>
    </source>
</evidence>
<sequence>MEIEESKEFSHFCSNQNMQQWLKDVFQDEDIPSFDETPEFIESLKKIINENEAAEKDAQVIIKAEKNMKDFYNEKAEELQLVTDFIQLNSETCRRVQSLASLAENMKLKEPNLTNFLLAITDIEDKESTEAEKNLITSHHMSVFSKKIMHSMKMNEKLKRHLKSLTKVVEMQKTHEPQLTSDIRYFENKKGQVDQSIKVNKNCLAEAGYVDGISHSVLVEKAEKLKDLEKHKKTLENKLQAYYSLDPSMGKTVTAIEKKEDELLQLEKDLQILLQGFETA</sequence>
<dbReference type="GO" id="GO:0051225">
    <property type="term" value="P:spindle assembly"/>
    <property type="evidence" value="ECO:0007669"/>
    <property type="project" value="InterPro"/>
</dbReference>
<dbReference type="Proteomes" id="UP001497382">
    <property type="component" value="Unassembled WGS sequence"/>
</dbReference>
<name>A0AAV2AQR0_9ARAC</name>